<name>A0ABS3T2E8_9FLAO</name>
<organism evidence="1 2">
    <name type="scientific">Winogradskyella pelagia</name>
    <dbReference type="NCBI Taxonomy" id="2819984"/>
    <lineage>
        <taxon>Bacteria</taxon>
        <taxon>Pseudomonadati</taxon>
        <taxon>Bacteroidota</taxon>
        <taxon>Flavobacteriia</taxon>
        <taxon>Flavobacteriales</taxon>
        <taxon>Flavobacteriaceae</taxon>
        <taxon>Winogradskyella</taxon>
    </lineage>
</organism>
<sequence>MFAGNLEYIISSLPHLSFSAEEQLQNEVKSLFQKYASAEEASGNVMAILNTEAEKYLSARDFKNFQDLQLITIHQDAFQKSRINIVAEFSRFMFNLKDELKTYRLAQKTEEVSAKTNFEWITDLSENPLTAELQLMQLQWNKLEALSQGHYANFSALILYKLKLQLLLRWWSFDMKTGFAVFQKSLNVA</sequence>
<accession>A0ABS3T2E8</accession>
<dbReference type="RefSeq" id="WP_208152866.1">
    <property type="nucleotide sequence ID" value="NZ_JAGEVF010000003.1"/>
</dbReference>
<protein>
    <submittedName>
        <fullName evidence="1">DUF2764 family protein</fullName>
    </submittedName>
</protein>
<proteinExistence type="predicted"/>
<dbReference type="EMBL" id="JAGEVF010000003">
    <property type="protein sequence ID" value="MBO3116066.1"/>
    <property type="molecule type" value="Genomic_DNA"/>
</dbReference>
<reference evidence="1 2" key="1">
    <citation type="submission" date="2021-03" db="EMBL/GenBank/DDBJ databases">
        <title>Winogradskyella sp. nov., isolated from costal sediment.</title>
        <authorList>
            <person name="Gao C."/>
        </authorList>
    </citation>
    <scope>NUCLEOTIDE SEQUENCE [LARGE SCALE GENOMIC DNA]</scope>
    <source>
        <strain evidence="1 2">DF17</strain>
    </source>
</reference>
<gene>
    <name evidence="1" type="ORF">J4050_04870</name>
</gene>
<evidence type="ECO:0000313" key="2">
    <source>
        <dbReference type="Proteomes" id="UP000676776"/>
    </source>
</evidence>
<comment type="caution">
    <text evidence="1">The sequence shown here is derived from an EMBL/GenBank/DDBJ whole genome shotgun (WGS) entry which is preliminary data.</text>
</comment>
<keyword evidence="2" id="KW-1185">Reference proteome</keyword>
<dbReference type="Proteomes" id="UP000676776">
    <property type="component" value="Unassembled WGS sequence"/>
</dbReference>
<evidence type="ECO:0000313" key="1">
    <source>
        <dbReference type="EMBL" id="MBO3116066.1"/>
    </source>
</evidence>